<reference evidence="1 2" key="1">
    <citation type="submission" date="2017-02" db="EMBL/GenBank/DDBJ databases">
        <title>Paraburkholderia sophoroidis sp. nov. and Paraburkholderia steynii sp. nov. rhizobial symbionts of the fynbos legume Hypocalyptus sophoroides.</title>
        <authorList>
            <person name="Steenkamp E.T."/>
            <person name="Beukes C.W."/>
            <person name="Van Zyl E."/>
            <person name="Avontuur J."/>
            <person name="Chan W.Y."/>
            <person name="Hassen A."/>
            <person name="Palmer M."/>
            <person name="Mthombeni L."/>
            <person name="Phalane F."/>
            <person name="Sereme K."/>
            <person name="Venter S.N."/>
        </authorList>
    </citation>
    <scope>NUCLEOTIDE SEQUENCE [LARGE SCALE GENOMIC DNA]</scope>
    <source>
        <strain evidence="1 2">HC1.1ba</strain>
    </source>
</reference>
<accession>A0A4R0XFM9</accession>
<name>A0A4R0XFM9_9BURK</name>
<evidence type="ECO:0000313" key="1">
    <source>
        <dbReference type="EMBL" id="TCG09323.1"/>
    </source>
</evidence>
<dbReference type="AlphaFoldDB" id="A0A4R0XFM9"/>
<comment type="caution">
    <text evidence="1">The sequence shown here is derived from an EMBL/GenBank/DDBJ whole genome shotgun (WGS) entry which is preliminary data.</text>
</comment>
<dbReference type="EMBL" id="MWML01000013">
    <property type="protein sequence ID" value="TCG09323.1"/>
    <property type="molecule type" value="Genomic_DNA"/>
</dbReference>
<sequence length="116" mass="13442">MDDELAMVGGMVKRPDFLPDEVIDACKSYRDAVRVSWEYRRIKQMHRCTLAERIDRKAQHVSDYLAQDDEPHRRNLPADSLDLWACAVGNFGVQQWLNRQSRLTILEEVIAERAAA</sequence>
<protein>
    <submittedName>
        <fullName evidence="1">Uncharacterized protein</fullName>
    </submittedName>
</protein>
<organism evidence="1 2">
    <name type="scientific">Paraburkholderia steynii</name>
    <dbReference type="NCBI Taxonomy" id="1245441"/>
    <lineage>
        <taxon>Bacteria</taxon>
        <taxon>Pseudomonadati</taxon>
        <taxon>Pseudomonadota</taxon>
        <taxon>Betaproteobacteria</taxon>
        <taxon>Burkholderiales</taxon>
        <taxon>Burkholderiaceae</taxon>
        <taxon>Paraburkholderia</taxon>
    </lineage>
</organism>
<evidence type="ECO:0000313" key="2">
    <source>
        <dbReference type="Proteomes" id="UP000294200"/>
    </source>
</evidence>
<gene>
    <name evidence="1" type="ORF">BZM27_05850</name>
</gene>
<keyword evidence="2" id="KW-1185">Reference proteome</keyword>
<proteinExistence type="predicted"/>
<dbReference type="Proteomes" id="UP000294200">
    <property type="component" value="Unassembled WGS sequence"/>
</dbReference>